<evidence type="ECO:0000259" key="6">
    <source>
        <dbReference type="PROSITE" id="PS50011"/>
    </source>
</evidence>
<proteinExistence type="predicted"/>
<reference evidence="7 8" key="1">
    <citation type="submission" date="2020-01" db="EMBL/GenBank/DDBJ databases">
        <title>Draft genome sequence of Aspergillus udagawae IFM 46972.</title>
        <authorList>
            <person name="Takahashi H."/>
            <person name="Yaguchi T."/>
        </authorList>
    </citation>
    <scope>NUCLEOTIDE SEQUENCE [LARGE SCALE GENOMIC DNA]</scope>
    <source>
        <strain evidence="7 8">IFM 46972</strain>
    </source>
</reference>
<evidence type="ECO:0000256" key="5">
    <source>
        <dbReference type="ARBA" id="ARBA00022840"/>
    </source>
</evidence>
<keyword evidence="4" id="KW-0418">Kinase</keyword>
<evidence type="ECO:0000313" key="7">
    <source>
        <dbReference type="EMBL" id="GFF37147.1"/>
    </source>
</evidence>
<keyword evidence="2" id="KW-0808">Transferase</keyword>
<evidence type="ECO:0000313" key="8">
    <source>
        <dbReference type="Proteomes" id="UP000465221"/>
    </source>
</evidence>
<dbReference type="EMBL" id="BLKC01000030">
    <property type="protein sequence ID" value="GFF37147.1"/>
    <property type="molecule type" value="Genomic_DNA"/>
</dbReference>
<dbReference type="PANTHER" id="PTHR24058:SF124">
    <property type="entry name" value="PROTEIN KINASE SUPERFAMILY PROTEIN"/>
    <property type="match status" value="1"/>
</dbReference>
<evidence type="ECO:0000256" key="3">
    <source>
        <dbReference type="ARBA" id="ARBA00022741"/>
    </source>
</evidence>
<dbReference type="GO" id="GO:0005524">
    <property type="term" value="F:ATP binding"/>
    <property type="evidence" value="ECO:0007669"/>
    <property type="project" value="UniProtKB-KW"/>
</dbReference>
<name>A0A8H3NNX2_9EURO</name>
<dbReference type="InterPro" id="IPR011009">
    <property type="entry name" value="Kinase-like_dom_sf"/>
</dbReference>
<dbReference type="Proteomes" id="UP000465221">
    <property type="component" value="Unassembled WGS sequence"/>
</dbReference>
<keyword evidence="1" id="KW-0723">Serine/threonine-protein kinase</keyword>
<sequence length="131" mass="15011">MKSATSSREPNTYRAPEVIMEVPFDYSVDIWNVGYVPKPSSLAEMISILAPPPRTLLAQGKASRKFFSDEGSFCVGIPFLDRILLEDRETTLEGQDKASLLRFIRKMLQWEPGKRSSVKELEEDEWNRKNT</sequence>
<protein>
    <recommendedName>
        <fullName evidence="6">Protein kinase domain-containing protein</fullName>
    </recommendedName>
</protein>
<keyword evidence="5" id="KW-0067">ATP-binding</keyword>
<evidence type="ECO:0000256" key="4">
    <source>
        <dbReference type="ARBA" id="ARBA00022777"/>
    </source>
</evidence>
<dbReference type="InterPro" id="IPR050494">
    <property type="entry name" value="Ser_Thr_dual-spec_kinase"/>
</dbReference>
<dbReference type="Gene3D" id="1.10.510.10">
    <property type="entry name" value="Transferase(Phosphotransferase) domain 1"/>
    <property type="match status" value="2"/>
</dbReference>
<keyword evidence="3" id="KW-0547">Nucleotide-binding</keyword>
<evidence type="ECO:0000256" key="1">
    <source>
        <dbReference type="ARBA" id="ARBA00022527"/>
    </source>
</evidence>
<dbReference type="PANTHER" id="PTHR24058">
    <property type="entry name" value="DUAL SPECIFICITY PROTEIN KINASE"/>
    <property type="match status" value="1"/>
</dbReference>
<accession>A0A8H3NNX2</accession>
<dbReference type="GO" id="GO:0004674">
    <property type="term" value="F:protein serine/threonine kinase activity"/>
    <property type="evidence" value="ECO:0007669"/>
    <property type="project" value="UniProtKB-KW"/>
</dbReference>
<gene>
    <name evidence="7" type="ORF">IFM46972_05127</name>
</gene>
<feature type="domain" description="Protein kinase" evidence="6">
    <location>
        <begin position="1"/>
        <end position="127"/>
    </location>
</feature>
<dbReference type="PROSITE" id="PS50011">
    <property type="entry name" value="PROTEIN_KINASE_DOM"/>
    <property type="match status" value="1"/>
</dbReference>
<comment type="caution">
    <text evidence="7">The sequence shown here is derived from an EMBL/GenBank/DDBJ whole genome shotgun (WGS) entry which is preliminary data.</text>
</comment>
<organism evidence="7 8">
    <name type="scientific">Aspergillus udagawae</name>
    <dbReference type="NCBI Taxonomy" id="91492"/>
    <lineage>
        <taxon>Eukaryota</taxon>
        <taxon>Fungi</taxon>
        <taxon>Dikarya</taxon>
        <taxon>Ascomycota</taxon>
        <taxon>Pezizomycotina</taxon>
        <taxon>Eurotiomycetes</taxon>
        <taxon>Eurotiomycetidae</taxon>
        <taxon>Eurotiales</taxon>
        <taxon>Aspergillaceae</taxon>
        <taxon>Aspergillus</taxon>
        <taxon>Aspergillus subgen. Fumigati</taxon>
    </lineage>
</organism>
<dbReference type="SUPFAM" id="SSF56112">
    <property type="entry name" value="Protein kinase-like (PK-like)"/>
    <property type="match status" value="1"/>
</dbReference>
<dbReference type="AlphaFoldDB" id="A0A8H3NNX2"/>
<dbReference type="InterPro" id="IPR000719">
    <property type="entry name" value="Prot_kinase_dom"/>
</dbReference>
<evidence type="ECO:0000256" key="2">
    <source>
        <dbReference type="ARBA" id="ARBA00022679"/>
    </source>
</evidence>